<name>A0A8J6QIT5_9FLAO</name>
<feature type="transmembrane region" description="Helical" evidence="1">
    <location>
        <begin position="30"/>
        <end position="49"/>
    </location>
</feature>
<keyword evidence="3" id="KW-1185">Reference proteome</keyword>
<gene>
    <name evidence="2" type="ORF">ICJ84_09970</name>
</gene>
<keyword evidence="1" id="KW-0812">Transmembrane</keyword>
<keyword evidence="1" id="KW-0472">Membrane</keyword>
<reference evidence="2" key="1">
    <citation type="journal article" date="2013" name="Int. J. Syst. Evol. Microbiol.">
        <title>Aestuariibaculum suncheonense gen. nov., sp. nov., a marine bacterium of the family Flavobacteriaceae isolated from a tidal flat and emended descriptions of the genera Gaetbulibacter and Tamlana.</title>
        <authorList>
            <person name="Jeong S.H."/>
            <person name="Park M.S."/>
            <person name="Jin H.M."/>
            <person name="Lee K."/>
            <person name="Park W."/>
            <person name="Jeon C.O."/>
        </authorList>
    </citation>
    <scope>NUCLEOTIDE SEQUENCE</scope>
    <source>
        <strain evidence="2">SC17</strain>
    </source>
</reference>
<dbReference type="RefSeq" id="WP_188216249.1">
    <property type="nucleotide sequence ID" value="NZ_BAABGH010000011.1"/>
</dbReference>
<evidence type="ECO:0000256" key="1">
    <source>
        <dbReference type="SAM" id="Phobius"/>
    </source>
</evidence>
<evidence type="ECO:0000313" key="2">
    <source>
        <dbReference type="EMBL" id="MBD0835761.1"/>
    </source>
</evidence>
<feature type="transmembrane region" description="Helical" evidence="1">
    <location>
        <begin position="6"/>
        <end position="23"/>
    </location>
</feature>
<organism evidence="2 3">
    <name type="scientific">Aestuariibaculum suncheonense</name>
    <dbReference type="NCBI Taxonomy" id="1028745"/>
    <lineage>
        <taxon>Bacteria</taxon>
        <taxon>Pseudomonadati</taxon>
        <taxon>Bacteroidota</taxon>
        <taxon>Flavobacteriia</taxon>
        <taxon>Flavobacteriales</taxon>
        <taxon>Flavobacteriaceae</taxon>
    </lineage>
</organism>
<keyword evidence="1" id="KW-1133">Transmembrane helix</keyword>
<reference evidence="2" key="2">
    <citation type="submission" date="2020-09" db="EMBL/GenBank/DDBJ databases">
        <authorList>
            <person name="Wu Z."/>
        </authorList>
    </citation>
    <scope>NUCLEOTIDE SEQUENCE</scope>
    <source>
        <strain evidence="2">SC17</strain>
    </source>
</reference>
<dbReference type="EMBL" id="JACVXC010000003">
    <property type="protein sequence ID" value="MBD0835761.1"/>
    <property type="molecule type" value="Genomic_DNA"/>
</dbReference>
<dbReference type="Proteomes" id="UP000602057">
    <property type="component" value="Unassembled WGS sequence"/>
</dbReference>
<comment type="caution">
    <text evidence="2">The sequence shown here is derived from an EMBL/GenBank/DDBJ whole genome shotgun (WGS) entry which is preliminary data.</text>
</comment>
<protein>
    <submittedName>
        <fullName evidence="2">Uncharacterized protein</fullName>
    </submittedName>
</protein>
<evidence type="ECO:0000313" key="3">
    <source>
        <dbReference type="Proteomes" id="UP000602057"/>
    </source>
</evidence>
<sequence>MILTPLFVIFLIIVFALLWLFTNTIDRRKWLSFLIALGLTPIVYFYVFYPLINIFTSYHHEKHFNAKAWESSPALRYEMSNEIVKNNLFIGKTKEDVELLLGKSEWFGWDDSIKANSPEIWNYNLGFKPGAFNMNQECLELIFKDNKVISAKQYQLEKKFE</sequence>
<proteinExistence type="predicted"/>
<accession>A0A8J6QIT5</accession>
<dbReference type="AlphaFoldDB" id="A0A8J6QIT5"/>